<keyword evidence="2" id="KW-1185">Reference proteome</keyword>
<dbReference type="Proteomes" id="UP000005239">
    <property type="component" value="Unassembled WGS sequence"/>
</dbReference>
<sequence length="75" mass="8142">MARIISVSGSQATLKSHAGRTIQRPINLLIPLELDAQEELPVSTSTPDCTFQHAMATRSKSRRQAGGNLTYSMSN</sequence>
<dbReference type="AlphaFoldDB" id="A0A2A6CCG3"/>
<reference evidence="1" key="2">
    <citation type="submission" date="2022-06" db="UniProtKB">
        <authorList>
            <consortium name="EnsemblMetazoa"/>
        </authorList>
    </citation>
    <scope>IDENTIFICATION</scope>
    <source>
        <strain evidence="1">PS312</strain>
    </source>
</reference>
<name>A0A2A6CCG3_PRIPA</name>
<gene>
    <name evidence="1" type="primary">WBGene00283549</name>
</gene>
<organism evidence="1 2">
    <name type="scientific">Pristionchus pacificus</name>
    <name type="common">Parasitic nematode worm</name>
    <dbReference type="NCBI Taxonomy" id="54126"/>
    <lineage>
        <taxon>Eukaryota</taxon>
        <taxon>Metazoa</taxon>
        <taxon>Ecdysozoa</taxon>
        <taxon>Nematoda</taxon>
        <taxon>Chromadorea</taxon>
        <taxon>Rhabditida</taxon>
        <taxon>Rhabditina</taxon>
        <taxon>Diplogasteromorpha</taxon>
        <taxon>Diplogasteroidea</taxon>
        <taxon>Neodiplogasteridae</taxon>
        <taxon>Pristionchus</taxon>
    </lineage>
</organism>
<evidence type="ECO:0000313" key="1">
    <source>
        <dbReference type="EnsemblMetazoa" id="PPA45180.1"/>
    </source>
</evidence>
<proteinExistence type="predicted"/>
<evidence type="ECO:0000313" key="2">
    <source>
        <dbReference type="Proteomes" id="UP000005239"/>
    </source>
</evidence>
<accession>A0A8R1Z5B4</accession>
<reference evidence="2" key="1">
    <citation type="journal article" date="2008" name="Nat. Genet.">
        <title>The Pristionchus pacificus genome provides a unique perspective on nematode lifestyle and parasitism.</title>
        <authorList>
            <person name="Dieterich C."/>
            <person name="Clifton S.W."/>
            <person name="Schuster L.N."/>
            <person name="Chinwalla A."/>
            <person name="Delehaunty K."/>
            <person name="Dinkelacker I."/>
            <person name="Fulton L."/>
            <person name="Fulton R."/>
            <person name="Godfrey J."/>
            <person name="Minx P."/>
            <person name="Mitreva M."/>
            <person name="Roeseler W."/>
            <person name="Tian H."/>
            <person name="Witte H."/>
            <person name="Yang S.P."/>
            <person name="Wilson R.K."/>
            <person name="Sommer R.J."/>
        </authorList>
    </citation>
    <scope>NUCLEOTIDE SEQUENCE [LARGE SCALE GENOMIC DNA]</scope>
    <source>
        <strain evidence="2">PS312</strain>
    </source>
</reference>
<dbReference type="OrthoDB" id="5875526at2759"/>
<accession>A0A2A6CCG3</accession>
<dbReference type="EnsemblMetazoa" id="PPA45180.1">
    <property type="protein sequence ID" value="PPA45180.1"/>
    <property type="gene ID" value="WBGene00283549"/>
</dbReference>
<protein>
    <submittedName>
        <fullName evidence="1">Uncharacterized protein</fullName>
    </submittedName>
</protein>